<dbReference type="EMBL" id="ML208300">
    <property type="protein sequence ID" value="TFK71295.1"/>
    <property type="molecule type" value="Genomic_DNA"/>
</dbReference>
<keyword evidence="2" id="KW-1185">Reference proteome</keyword>
<proteinExistence type="predicted"/>
<gene>
    <name evidence="1" type="ORF">BDN72DRAFT_936663</name>
</gene>
<evidence type="ECO:0000313" key="2">
    <source>
        <dbReference type="Proteomes" id="UP000308600"/>
    </source>
</evidence>
<protein>
    <submittedName>
        <fullName evidence="1">Uncharacterized protein</fullName>
    </submittedName>
</protein>
<accession>A0ACD3AZV8</accession>
<evidence type="ECO:0000313" key="1">
    <source>
        <dbReference type="EMBL" id="TFK71295.1"/>
    </source>
</evidence>
<dbReference type="Proteomes" id="UP000308600">
    <property type="component" value="Unassembled WGS sequence"/>
</dbReference>
<name>A0ACD3AZV8_9AGAR</name>
<reference evidence="1 2" key="1">
    <citation type="journal article" date="2019" name="Nat. Ecol. Evol.">
        <title>Megaphylogeny resolves global patterns of mushroom evolution.</title>
        <authorList>
            <person name="Varga T."/>
            <person name="Krizsan K."/>
            <person name="Foldi C."/>
            <person name="Dima B."/>
            <person name="Sanchez-Garcia M."/>
            <person name="Sanchez-Ramirez S."/>
            <person name="Szollosi G.J."/>
            <person name="Szarkandi J.G."/>
            <person name="Papp V."/>
            <person name="Albert L."/>
            <person name="Andreopoulos W."/>
            <person name="Angelini C."/>
            <person name="Antonin V."/>
            <person name="Barry K.W."/>
            <person name="Bougher N.L."/>
            <person name="Buchanan P."/>
            <person name="Buyck B."/>
            <person name="Bense V."/>
            <person name="Catcheside P."/>
            <person name="Chovatia M."/>
            <person name="Cooper J."/>
            <person name="Damon W."/>
            <person name="Desjardin D."/>
            <person name="Finy P."/>
            <person name="Geml J."/>
            <person name="Haridas S."/>
            <person name="Hughes K."/>
            <person name="Justo A."/>
            <person name="Karasinski D."/>
            <person name="Kautmanova I."/>
            <person name="Kiss B."/>
            <person name="Kocsube S."/>
            <person name="Kotiranta H."/>
            <person name="LaButti K.M."/>
            <person name="Lechner B.E."/>
            <person name="Liimatainen K."/>
            <person name="Lipzen A."/>
            <person name="Lukacs Z."/>
            <person name="Mihaltcheva S."/>
            <person name="Morgado L.N."/>
            <person name="Niskanen T."/>
            <person name="Noordeloos M.E."/>
            <person name="Ohm R.A."/>
            <person name="Ortiz-Santana B."/>
            <person name="Ovrebo C."/>
            <person name="Racz N."/>
            <person name="Riley R."/>
            <person name="Savchenko A."/>
            <person name="Shiryaev A."/>
            <person name="Soop K."/>
            <person name="Spirin V."/>
            <person name="Szebenyi C."/>
            <person name="Tomsovsky M."/>
            <person name="Tulloss R.E."/>
            <person name="Uehling J."/>
            <person name="Grigoriev I.V."/>
            <person name="Vagvolgyi C."/>
            <person name="Papp T."/>
            <person name="Martin F.M."/>
            <person name="Miettinen O."/>
            <person name="Hibbett D.S."/>
            <person name="Nagy L.G."/>
        </authorList>
    </citation>
    <scope>NUCLEOTIDE SEQUENCE [LARGE SCALE GENOMIC DNA]</scope>
    <source>
        <strain evidence="1 2">NL-1719</strain>
    </source>
</reference>
<sequence>MSNATTSKAINAQPQAVVAMNVMNPTSSNPNAQQTEEGHKHRTFRFRGAGAGKRHEPLGLLLGLDWMLLVLWAAVTALAISSAAHVKCAAKCSHNPGSSWRMPARSVSYHIVSNLRDGIGGKASLGL</sequence>
<organism evidence="1 2">
    <name type="scientific">Pluteus cervinus</name>
    <dbReference type="NCBI Taxonomy" id="181527"/>
    <lineage>
        <taxon>Eukaryota</taxon>
        <taxon>Fungi</taxon>
        <taxon>Dikarya</taxon>
        <taxon>Basidiomycota</taxon>
        <taxon>Agaricomycotina</taxon>
        <taxon>Agaricomycetes</taxon>
        <taxon>Agaricomycetidae</taxon>
        <taxon>Agaricales</taxon>
        <taxon>Pluteineae</taxon>
        <taxon>Pluteaceae</taxon>
        <taxon>Pluteus</taxon>
    </lineage>
</organism>